<dbReference type="GO" id="GO:0031932">
    <property type="term" value="C:TORC2 complex"/>
    <property type="evidence" value="ECO:0007669"/>
    <property type="project" value="InterPro"/>
</dbReference>
<organism evidence="7 8">
    <name type="scientific">Piloderma croceum (strain F 1598)</name>
    <dbReference type="NCBI Taxonomy" id="765440"/>
    <lineage>
        <taxon>Eukaryota</taxon>
        <taxon>Fungi</taxon>
        <taxon>Dikarya</taxon>
        <taxon>Basidiomycota</taxon>
        <taxon>Agaricomycotina</taxon>
        <taxon>Agaricomycetes</taxon>
        <taxon>Agaricomycetidae</taxon>
        <taxon>Atheliales</taxon>
        <taxon>Atheliaceae</taxon>
        <taxon>Piloderma</taxon>
    </lineage>
</organism>
<feature type="region of interest" description="Disordered" evidence="3">
    <location>
        <begin position="170"/>
        <end position="194"/>
    </location>
</feature>
<feature type="region of interest" description="Disordered" evidence="3">
    <location>
        <begin position="1"/>
        <end position="22"/>
    </location>
</feature>
<name>A0A0C3BRK4_PILCF</name>
<dbReference type="InParanoid" id="A0A0C3BRK4"/>
<reference evidence="8" key="2">
    <citation type="submission" date="2015-01" db="EMBL/GenBank/DDBJ databases">
        <title>Evolutionary Origins and Diversification of the Mycorrhizal Mutualists.</title>
        <authorList>
            <consortium name="DOE Joint Genome Institute"/>
            <consortium name="Mycorrhizal Genomics Consortium"/>
            <person name="Kohler A."/>
            <person name="Kuo A."/>
            <person name="Nagy L.G."/>
            <person name="Floudas D."/>
            <person name="Copeland A."/>
            <person name="Barry K.W."/>
            <person name="Cichocki N."/>
            <person name="Veneault-Fourrey C."/>
            <person name="LaButti K."/>
            <person name="Lindquist E.A."/>
            <person name="Lipzen A."/>
            <person name="Lundell T."/>
            <person name="Morin E."/>
            <person name="Murat C."/>
            <person name="Riley R."/>
            <person name="Ohm R."/>
            <person name="Sun H."/>
            <person name="Tunlid A."/>
            <person name="Henrissat B."/>
            <person name="Grigoriev I.V."/>
            <person name="Hibbett D.S."/>
            <person name="Martin F."/>
        </authorList>
    </citation>
    <scope>NUCLEOTIDE SEQUENCE [LARGE SCALE GENOMIC DNA]</scope>
    <source>
        <strain evidence="8">F 1598</strain>
    </source>
</reference>
<feature type="compositionally biased region" description="Low complexity" evidence="3">
    <location>
        <begin position="172"/>
        <end position="194"/>
    </location>
</feature>
<feature type="coiled-coil region" evidence="2">
    <location>
        <begin position="60"/>
        <end position="111"/>
    </location>
</feature>
<evidence type="ECO:0000313" key="8">
    <source>
        <dbReference type="Proteomes" id="UP000054166"/>
    </source>
</evidence>
<dbReference type="Gene3D" id="1.10.287.160">
    <property type="entry name" value="HR1 repeat"/>
    <property type="match status" value="1"/>
</dbReference>
<evidence type="ECO:0000256" key="1">
    <source>
        <dbReference type="ARBA" id="ARBA00008878"/>
    </source>
</evidence>
<dbReference type="HOGENOM" id="CLU_001013_0_1_1"/>
<dbReference type="OrthoDB" id="271111at2759"/>
<feature type="domain" description="Rapamycin-insensitive companion of mTOR" evidence="6">
    <location>
        <begin position="1055"/>
        <end position="1127"/>
    </location>
</feature>
<accession>A0A0C3BRK4</accession>
<dbReference type="Pfam" id="PF14666">
    <property type="entry name" value="RICTOR_M"/>
    <property type="match status" value="1"/>
</dbReference>
<dbReference type="InterPro" id="IPR029452">
    <property type="entry name" value="RICTOR_V"/>
</dbReference>
<dbReference type="Pfam" id="PF14664">
    <property type="entry name" value="RICTOR_N"/>
    <property type="match status" value="1"/>
</dbReference>
<evidence type="ECO:0000259" key="4">
    <source>
        <dbReference type="SMART" id="SM01307"/>
    </source>
</evidence>
<dbReference type="GO" id="GO:0038203">
    <property type="term" value="P:TORC2 signaling"/>
    <property type="evidence" value="ECO:0007669"/>
    <property type="project" value="TreeGrafter"/>
</dbReference>
<evidence type="ECO:0000259" key="5">
    <source>
        <dbReference type="SMART" id="SM01308"/>
    </source>
</evidence>
<dbReference type="SMART" id="SM01308">
    <property type="entry name" value="RICTOR_N"/>
    <property type="match status" value="1"/>
</dbReference>
<dbReference type="SUPFAM" id="SSF46585">
    <property type="entry name" value="HR1 repeat"/>
    <property type="match status" value="1"/>
</dbReference>
<evidence type="ECO:0008006" key="9">
    <source>
        <dbReference type="Google" id="ProtNLM"/>
    </source>
</evidence>
<evidence type="ECO:0000259" key="6">
    <source>
        <dbReference type="SMART" id="SM01310"/>
    </source>
</evidence>
<dbReference type="Pfam" id="PF14668">
    <property type="entry name" value="RICTOR_V"/>
    <property type="match status" value="1"/>
</dbReference>
<dbReference type="InterPro" id="IPR029453">
    <property type="entry name" value="Rictor_IV"/>
</dbReference>
<keyword evidence="8" id="KW-1185">Reference proteome</keyword>
<dbReference type="InterPro" id="IPR029451">
    <property type="entry name" value="RICTOR_M"/>
</dbReference>
<feature type="compositionally biased region" description="Polar residues" evidence="3">
    <location>
        <begin position="119"/>
        <end position="129"/>
    </location>
</feature>
<dbReference type="SMART" id="SM01303">
    <property type="entry name" value="RasGEF_N_2"/>
    <property type="match status" value="1"/>
</dbReference>
<dbReference type="SMART" id="SM01307">
    <property type="entry name" value="RICTOR_M"/>
    <property type="match status" value="1"/>
</dbReference>
<proteinExistence type="inferred from homology"/>
<dbReference type="InterPro" id="IPR036274">
    <property type="entry name" value="HR1_rpt_sf"/>
</dbReference>
<dbReference type="FunCoup" id="A0A0C3BRK4">
    <property type="interactions" value="272"/>
</dbReference>
<dbReference type="SUPFAM" id="SSF48371">
    <property type="entry name" value="ARM repeat"/>
    <property type="match status" value="1"/>
</dbReference>
<comment type="similarity">
    <text evidence="1">Belongs to the RICTOR family.</text>
</comment>
<dbReference type="EMBL" id="KN832975">
    <property type="protein sequence ID" value="KIM89093.1"/>
    <property type="molecule type" value="Genomic_DNA"/>
</dbReference>
<dbReference type="STRING" id="765440.A0A0C3BRK4"/>
<dbReference type="PANTHER" id="PTHR13298">
    <property type="entry name" value="CYTOSOLIC REGULATOR PIANISSIMO"/>
    <property type="match status" value="1"/>
</dbReference>
<feature type="domain" description="Rapamycin-insensitive companion of mTOR N-terminal" evidence="5">
    <location>
        <begin position="202"/>
        <end position="577"/>
    </location>
</feature>
<dbReference type="InterPro" id="IPR028267">
    <property type="entry name" value="Pianissimo_N"/>
</dbReference>
<dbReference type="Pfam" id="PF14663">
    <property type="entry name" value="RasGEF_N_2"/>
    <property type="match status" value="1"/>
</dbReference>
<sequence length="1325" mass="148497">MPAATADHQDTPGLQVPRHSDTVASGASAATSFILVNGSSSGVNDAAWPVSPGDRERMELEELKKQLEVQNCVRDGAESLLNVTTLTDELRQQVESELATARRKIAIMIEQIKTFSSRGRVRTNGSTPVSGKRKFAGQAPAGLKLKDDSPDDKDDFRSALSHASNCIKTLASTSKSPGTTSPPSSAGHSTSSVPADIDRTRIEIMNTLVANLQRNLRVRYELNVPELVQAVLPALSDRSSKHCRASAYRLLRHALVDYDSVERLQEQPLEWYIVKSLARDNKHAIEKEQVIKLIRTIVVIGSQRRDPHDAAGSGTVRLSEPIMRAFIAVADSVEDPFRPICVQTLAEILLIDIDLVARTGGIRFLLHALGEGAVEMAPILAAAFLYIVDSPRTRKYLTLGTDFEIALTAVTDAYGKGPDHADRMRGCARVIQLVLRTWSGLMYFCMDHMLAIRSIVDTLRIPSLDTREIILDMFFELLDIKTPEWFQTFIDGRRLTMYRRSRAVPATGNETHSSERPHQTLKLTDQYIALLVLIFTNAGLLDALTAMLEEETTGSNLSRKATLLMAEVLQMANRVLPLSIAAKLQAVPRIFNLASDYSEGAHRIVGTSALSAIDSFNRNRLRLQPTVVKNFRPRANSSEDAVRRGQRQVEQVKIKMGMQMDDKTFQSALLETQVTLTKDHTKWNFEVLHDLIEGPLLNPKRMEEAIKVSRFIRKLLSFFHPFSHRFSDMEKDKTNQRWIKLGCSLMSTLMASADGIRFLSTEDLLLKQLTKSFAQLDPFNGTPPKDPIFSEDRFRRTLTSGYLEMLGTLSMYKEGVELMEQFKIFTALYHICELRSREDLVKGIIQNLDYNLDGHSRIVLSKVLTSTYKNIRLFATNHLGELIRQSPCANAWILRLLLTQLYDISTDVCEMSVHFLEEVCESMEILQVVVEMQPTLDHLGEIGHPLLLKFMSTAMGFRYLFDAGYIDREMDMWLHERNIFYVIQVEIFLAKVFGLSTSEEDEDILAFDGTVPSHFYGEMSKTELGCQVLQEKGHFVDFAHFIRQHGLESDDPELILKLKSILWAVGNIGATDGGLPFLEEEEIIPVILDIAEQSLIPSVRGTCFFVLGLISSTSQGAEILDDYHWEATLSPLGTPTGLCIPVDVEKFMSIPSWDPPTVTDGSDDSRLLPPTTQVELEVITAIQNLGNTVIANAASRSLTKMKSRPEYRPVFSSIPTFYRALNTISTQRFRLPVRRYILDLFNIEMDSDVVKSLSECAKSLRAPPSFKHPKSPANRVVSMFGRLGRSRRASESDDEGSDTAENENIVIEKPVITLRPISRIIGFDN</sequence>
<dbReference type="PANTHER" id="PTHR13298:SF11">
    <property type="entry name" value="RAPAMYCIN-INSENSITIVE COMPANION OF MTOR"/>
    <property type="match status" value="1"/>
</dbReference>
<feature type="domain" description="Rapamycin-insensitive companion of mTOR middle" evidence="4">
    <location>
        <begin position="660"/>
        <end position="885"/>
    </location>
</feature>
<evidence type="ECO:0000256" key="3">
    <source>
        <dbReference type="SAM" id="MobiDB-lite"/>
    </source>
</evidence>
<feature type="region of interest" description="Disordered" evidence="3">
    <location>
        <begin position="119"/>
        <end position="157"/>
    </location>
</feature>
<evidence type="ECO:0000313" key="7">
    <source>
        <dbReference type="EMBL" id="KIM89093.1"/>
    </source>
</evidence>
<dbReference type="Proteomes" id="UP000054166">
    <property type="component" value="Unassembled WGS sequence"/>
</dbReference>
<reference evidence="7 8" key="1">
    <citation type="submission" date="2014-04" db="EMBL/GenBank/DDBJ databases">
        <authorList>
            <consortium name="DOE Joint Genome Institute"/>
            <person name="Kuo A."/>
            <person name="Tarkka M."/>
            <person name="Buscot F."/>
            <person name="Kohler A."/>
            <person name="Nagy L.G."/>
            <person name="Floudas D."/>
            <person name="Copeland A."/>
            <person name="Barry K.W."/>
            <person name="Cichocki N."/>
            <person name="Veneault-Fourrey C."/>
            <person name="LaButti K."/>
            <person name="Lindquist E.A."/>
            <person name="Lipzen A."/>
            <person name="Lundell T."/>
            <person name="Morin E."/>
            <person name="Murat C."/>
            <person name="Sun H."/>
            <person name="Tunlid A."/>
            <person name="Henrissat B."/>
            <person name="Grigoriev I.V."/>
            <person name="Hibbett D.S."/>
            <person name="Martin F."/>
            <person name="Nordberg H.P."/>
            <person name="Cantor M.N."/>
            <person name="Hua S.X."/>
        </authorList>
    </citation>
    <scope>NUCLEOTIDE SEQUENCE [LARGE SCALE GENOMIC DNA]</scope>
    <source>
        <strain evidence="7 8">F 1598</strain>
    </source>
</reference>
<dbReference type="InterPro" id="IPR028268">
    <property type="entry name" value="Pianissimo_fam"/>
</dbReference>
<gene>
    <name evidence="7" type="ORF">PILCRDRAFT_812990</name>
</gene>
<evidence type="ECO:0000256" key="2">
    <source>
        <dbReference type="SAM" id="Coils"/>
    </source>
</evidence>
<protein>
    <recommendedName>
        <fullName evidence="9">REM-1 domain-containing protein</fullName>
    </recommendedName>
</protein>
<dbReference type="SMART" id="SM01310">
    <property type="entry name" value="RICTOR_V"/>
    <property type="match status" value="1"/>
</dbReference>
<dbReference type="InterPro" id="IPR016024">
    <property type="entry name" value="ARM-type_fold"/>
</dbReference>
<keyword evidence="2" id="KW-0175">Coiled coil</keyword>